<reference evidence="1" key="1">
    <citation type="submission" date="2021-06" db="EMBL/GenBank/DDBJ databases">
        <authorList>
            <person name="Kallberg Y."/>
            <person name="Tangrot J."/>
            <person name="Rosling A."/>
        </authorList>
    </citation>
    <scope>NUCLEOTIDE SEQUENCE</scope>
    <source>
        <strain evidence="1">MA461A</strain>
    </source>
</reference>
<feature type="non-terminal residue" evidence="1">
    <location>
        <position position="1"/>
    </location>
</feature>
<name>A0ACA9L7D9_9GLOM</name>
<proteinExistence type="predicted"/>
<protein>
    <submittedName>
        <fullName evidence="1">9563_t:CDS:1</fullName>
    </submittedName>
</protein>
<accession>A0ACA9L7D9</accession>
<dbReference type="Proteomes" id="UP000789920">
    <property type="component" value="Unassembled WGS sequence"/>
</dbReference>
<comment type="caution">
    <text evidence="1">The sequence shown here is derived from an EMBL/GenBank/DDBJ whole genome shotgun (WGS) entry which is preliminary data.</text>
</comment>
<gene>
    <name evidence="1" type="ORF">RPERSI_LOCUS2200</name>
</gene>
<evidence type="ECO:0000313" key="2">
    <source>
        <dbReference type="Proteomes" id="UP000789920"/>
    </source>
</evidence>
<dbReference type="EMBL" id="CAJVQC010002330">
    <property type="protein sequence ID" value="CAG8509647.1"/>
    <property type="molecule type" value="Genomic_DNA"/>
</dbReference>
<organism evidence="1 2">
    <name type="scientific">Racocetra persica</name>
    <dbReference type="NCBI Taxonomy" id="160502"/>
    <lineage>
        <taxon>Eukaryota</taxon>
        <taxon>Fungi</taxon>
        <taxon>Fungi incertae sedis</taxon>
        <taxon>Mucoromycota</taxon>
        <taxon>Glomeromycotina</taxon>
        <taxon>Glomeromycetes</taxon>
        <taxon>Diversisporales</taxon>
        <taxon>Gigasporaceae</taxon>
        <taxon>Racocetra</taxon>
    </lineage>
</organism>
<evidence type="ECO:0000313" key="1">
    <source>
        <dbReference type="EMBL" id="CAG8509647.1"/>
    </source>
</evidence>
<sequence length="420" mass="49008">DKYPNTSRILDVKYYLAMHGNFVKKNDNKATDIFKQVVQILQSDSKYKDVAKYILAKFYESGQDGAKKDYKKVYDIYLELSKSKSDFQDDVKYCLAEYYLNSYGTKKDLVKAFDIYSSLLLRKSHYQNNAKFWLAHCYDNGNGVTKNKDKALQLYLELLKSKEYRLKVCESLDGNSVTKNKDKALQLYLELLKSKEYRLNVCESLANYYKDKDDENAIVGKLDFSNSFDQIKQNVYRTFLCIQYRACTINSPASKRGDSGKDIVIEVNGFTFVFQYKAYFKRSIDRINVNKVESTVRVGNLDVEGIRKGEFDAGFLIVLKCTCVKKIAFQIAGLSKEKIIITTYDKMCDVVKETINDLMMERINTLEEDSFSELEEKSNYIAYEAKFMIVYYLLFKHPKEQDNKFILKIISDVQQYIEKF</sequence>
<keyword evidence="2" id="KW-1185">Reference proteome</keyword>